<sequence length="373" mass="41677">MVSLMKARGDFKRLLLELGFSCDGDSGGEASSSERLSNHNKLQNFNQFALMTKTYNSRYSLLVTHATTNPPVPRLSIEDRTGFRLCWVLWLYVSEILLGECTACNYGDDGYIRGSIVSLKLTISPLGLSGTLWVGLNEVLHGLRCKIGERMSSGNPGMYQISEKLDGGEAKRHTAPVGFVAVRSWHQGELRVRSSVLAALHLIGFTNTVFIPPVGGFSVKLTIKKYIQTQIAARRVEVTESRRVPGKVLALRDALTTFLHSSSSISRDAKDNKIHEGELKTGVAGMGIEIAMTYLDSSYEWKELVSHSRKQRRISIQILHELRRGHMANDSTRERDPNKSSGLTIYCTREELCLMNTCDIKHYVQARLIGENR</sequence>
<gene>
    <name evidence="1" type="ORF">BDR25DRAFT_353809</name>
</gene>
<evidence type="ECO:0000313" key="1">
    <source>
        <dbReference type="EMBL" id="KAF2472070.1"/>
    </source>
</evidence>
<dbReference type="EMBL" id="MU003503">
    <property type="protein sequence ID" value="KAF2472070.1"/>
    <property type="molecule type" value="Genomic_DNA"/>
</dbReference>
<proteinExistence type="predicted"/>
<protein>
    <submittedName>
        <fullName evidence="1">Uncharacterized protein</fullName>
    </submittedName>
</protein>
<reference evidence="1" key="1">
    <citation type="journal article" date="2020" name="Stud. Mycol.">
        <title>101 Dothideomycetes genomes: a test case for predicting lifestyles and emergence of pathogens.</title>
        <authorList>
            <person name="Haridas S."/>
            <person name="Albert R."/>
            <person name="Binder M."/>
            <person name="Bloem J."/>
            <person name="Labutti K."/>
            <person name="Salamov A."/>
            <person name="Andreopoulos B."/>
            <person name="Baker S."/>
            <person name="Barry K."/>
            <person name="Bills G."/>
            <person name="Bluhm B."/>
            <person name="Cannon C."/>
            <person name="Castanera R."/>
            <person name="Culley D."/>
            <person name="Daum C."/>
            <person name="Ezra D."/>
            <person name="Gonzalez J."/>
            <person name="Henrissat B."/>
            <person name="Kuo A."/>
            <person name="Liang C."/>
            <person name="Lipzen A."/>
            <person name="Lutzoni F."/>
            <person name="Magnuson J."/>
            <person name="Mondo S."/>
            <person name="Nolan M."/>
            <person name="Ohm R."/>
            <person name="Pangilinan J."/>
            <person name="Park H.-J."/>
            <person name="Ramirez L."/>
            <person name="Alfaro M."/>
            <person name="Sun H."/>
            <person name="Tritt A."/>
            <person name="Yoshinaga Y."/>
            <person name="Zwiers L.-H."/>
            <person name="Turgeon B."/>
            <person name="Goodwin S."/>
            <person name="Spatafora J."/>
            <person name="Crous P."/>
            <person name="Grigoriev I."/>
        </authorList>
    </citation>
    <scope>NUCLEOTIDE SEQUENCE</scope>
    <source>
        <strain evidence="1">ATCC 200398</strain>
    </source>
</reference>
<name>A0ACB6R157_9PLEO</name>
<organism evidence="1 2">
    <name type="scientific">Lindgomyces ingoldianus</name>
    <dbReference type="NCBI Taxonomy" id="673940"/>
    <lineage>
        <taxon>Eukaryota</taxon>
        <taxon>Fungi</taxon>
        <taxon>Dikarya</taxon>
        <taxon>Ascomycota</taxon>
        <taxon>Pezizomycotina</taxon>
        <taxon>Dothideomycetes</taxon>
        <taxon>Pleosporomycetidae</taxon>
        <taxon>Pleosporales</taxon>
        <taxon>Lindgomycetaceae</taxon>
        <taxon>Lindgomyces</taxon>
    </lineage>
</organism>
<keyword evidence="2" id="KW-1185">Reference proteome</keyword>
<accession>A0ACB6R157</accession>
<comment type="caution">
    <text evidence="1">The sequence shown here is derived from an EMBL/GenBank/DDBJ whole genome shotgun (WGS) entry which is preliminary data.</text>
</comment>
<dbReference type="Proteomes" id="UP000799755">
    <property type="component" value="Unassembled WGS sequence"/>
</dbReference>
<evidence type="ECO:0000313" key="2">
    <source>
        <dbReference type="Proteomes" id="UP000799755"/>
    </source>
</evidence>